<gene>
    <name evidence="2" type="ORF">Scep_005012</name>
</gene>
<feature type="region of interest" description="Disordered" evidence="1">
    <location>
        <begin position="79"/>
        <end position="100"/>
    </location>
</feature>
<reference evidence="2 3" key="1">
    <citation type="submission" date="2024-01" db="EMBL/GenBank/DDBJ databases">
        <title>Genome assemblies of Stephania.</title>
        <authorList>
            <person name="Yang L."/>
        </authorList>
    </citation>
    <scope>NUCLEOTIDE SEQUENCE [LARGE SCALE GENOMIC DNA]</scope>
    <source>
        <strain evidence="2">JXDWG</strain>
        <tissue evidence="2">Leaf</tissue>
    </source>
</reference>
<comment type="caution">
    <text evidence="2">The sequence shown here is derived from an EMBL/GenBank/DDBJ whole genome shotgun (WGS) entry which is preliminary data.</text>
</comment>
<evidence type="ECO:0000256" key="1">
    <source>
        <dbReference type="SAM" id="MobiDB-lite"/>
    </source>
</evidence>
<dbReference type="AlphaFoldDB" id="A0AAP0PVY3"/>
<keyword evidence="3" id="KW-1185">Reference proteome</keyword>
<dbReference type="Proteomes" id="UP001419268">
    <property type="component" value="Unassembled WGS sequence"/>
</dbReference>
<protein>
    <submittedName>
        <fullName evidence="2">Uncharacterized protein</fullName>
    </submittedName>
</protein>
<evidence type="ECO:0000313" key="3">
    <source>
        <dbReference type="Proteomes" id="UP001419268"/>
    </source>
</evidence>
<proteinExistence type="predicted"/>
<dbReference type="EMBL" id="JBBNAG010000002">
    <property type="protein sequence ID" value="KAK9158438.1"/>
    <property type="molecule type" value="Genomic_DNA"/>
</dbReference>
<organism evidence="2 3">
    <name type="scientific">Stephania cephalantha</name>
    <dbReference type="NCBI Taxonomy" id="152367"/>
    <lineage>
        <taxon>Eukaryota</taxon>
        <taxon>Viridiplantae</taxon>
        <taxon>Streptophyta</taxon>
        <taxon>Embryophyta</taxon>
        <taxon>Tracheophyta</taxon>
        <taxon>Spermatophyta</taxon>
        <taxon>Magnoliopsida</taxon>
        <taxon>Ranunculales</taxon>
        <taxon>Menispermaceae</taxon>
        <taxon>Menispermoideae</taxon>
        <taxon>Cissampelideae</taxon>
        <taxon>Stephania</taxon>
    </lineage>
</organism>
<name>A0AAP0PVY3_9MAGN</name>
<sequence>MPQPAAVAFFPPARRRRSLLRRSGLVRLHANSSTYHRSSSPERRRSLLRCPLQSSSTSSPPRVTLADFDKLAGRPSFFLPPLSLSTDRSPPPSLSSRPTPLATVVPVTYHPYPLPLQSHCKAETNAENIFSASVSGR</sequence>
<accession>A0AAP0PVY3</accession>
<evidence type="ECO:0000313" key="2">
    <source>
        <dbReference type="EMBL" id="KAK9158438.1"/>
    </source>
</evidence>